<proteinExistence type="predicted"/>
<dbReference type="Pfam" id="PF19279">
    <property type="entry name" value="YegS_C"/>
    <property type="match status" value="1"/>
</dbReference>
<dbReference type="AlphaFoldDB" id="X1KL86"/>
<evidence type="ECO:0000313" key="2">
    <source>
        <dbReference type="EMBL" id="GAI07837.1"/>
    </source>
</evidence>
<dbReference type="PANTHER" id="PTHR12358">
    <property type="entry name" value="SPHINGOSINE KINASE"/>
    <property type="match status" value="1"/>
</dbReference>
<feature type="domain" description="YegS/DAGK C-terminal" evidence="1">
    <location>
        <begin position="55"/>
        <end position="196"/>
    </location>
</feature>
<dbReference type="InterPro" id="IPR016064">
    <property type="entry name" value="NAD/diacylglycerol_kinase_sf"/>
</dbReference>
<dbReference type="InterPro" id="IPR045540">
    <property type="entry name" value="YegS/DAGK_C"/>
</dbReference>
<gene>
    <name evidence="2" type="ORF">S06H3_15124</name>
</gene>
<accession>X1KL86</accession>
<dbReference type="Gene3D" id="2.60.200.40">
    <property type="match status" value="1"/>
</dbReference>
<feature type="non-terminal residue" evidence="2">
    <location>
        <position position="1"/>
    </location>
</feature>
<organism evidence="2">
    <name type="scientific">marine sediment metagenome</name>
    <dbReference type="NCBI Taxonomy" id="412755"/>
    <lineage>
        <taxon>unclassified sequences</taxon>
        <taxon>metagenomes</taxon>
        <taxon>ecological metagenomes</taxon>
    </lineage>
</organism>
<comment type="caution">
    <text evidence="2">The sequence shown here is derived from an EMBL/GenBank/DDBJ whole genome shotgun (WGS) entry which is preliminary data.</text>
</comment>
<evidence type="ECO:0000259" key="1">
    <source>
        <dbReference type="Pfam" id="PF19279"/>
    </source>
</evidence>
<name>X1KL86_9ZZZZ</name>
<dbReference type="EMBL" id="BARV01007427">
    <property type="protein sequence ID" value="GAI07837.1"/>
    <property type="molecule type" value="Genomic_DNA"/>
</dbReference>
<protein>
    <recommendedName>
        <fullName evidence="1">YegS/DAGK C-terminal domain-containing protein</fullName>
    </recommendedName>
</protein>
<dbReference type="InterPro" id="IPR050187">
    <property type="entry name" value="Lipid_Phosphate_FormReg"/>
</dbReference>
<dbReference type="PANTHER" id="PTHR12358:SF54">
    <property type="entry name" value="SPHINGOSINE KINASE RELATED PROTEIN"/>
    <property type="match status" value="1"/>
</dbReference>
<dbReference type="SUPFAM" id="SSF111331">
    <property type="entry name" value="NAD kinase/diacylglycerol kinase-like"/>
    <property type="match status" value="1"/>
</dbReference>
<sequence length="197" mass="21593">VSSSSLLTSQNRLSIDVGIVEYKSEGQHLHRFFINEADVGFGAIVVEASKRLPNYFGRKINYLPHVLGGVGSLFGYKNKRIALRVEEEVEDTCVCAMVVIANGSYFGGGMCIAPDAKPDDGLLDMIIFGDMGKSEMMKIWQMTYNGRHVSHHKVRSRKIRSVAIQCDEKILVEADGELLGEGPVSFSVLPSALSIVV</sequence>
<reference evidence="2" key="1">
    <citation type="journal article" date="2014" name="Front. Microbiol.">
        <title>High frequency of phylogenetically diverse reductive dehalogenase-homologous genes in deep subseafloor sedimentary metagenomes.</title>
        <authorList>
            <person name="Kawai M."/>
            <person name="Futagami T."/>
            <person name="Toyoda A."/>
            <person name="Takaki Y."/>
            <person name="Nishi S."/>
            <person name="Hori S."/>
            <person name="Arai W."/>
            <person name="Tsubouchi T."/>
            <person name="Morono Y."/>
            <person name="Uchiyama I."/>
            <person name="Ito T."/>
            <person name="Fujiyama A."/>
            <person name="Inagaki F."/>
            <person name="Takami H."/>
        </authorList>
    </citation>
    <scope>NUCLEOTIDE SEQUENCE</scope>
    <source>
        <strain evidence="2">Expedition CK06-06</strain>
    </source>
</reference>